<feature type="transmembrane region" description="Helical" evidence="1">
    <location>
        <begin position="47"/>
        <end position="66"/>
    </location>
</feature>
<evidence type="ECO:0000313" key="3">
    <source>
        <dbReference type="Proteomes" id="UP000766570"/>
    </source>
</evidence>
<dbReference type="EMBL" id="JAGIOE010000001">
    <property type="protein sequence ID" value="MBP2376282.1"/>
    <property type="molecule type" value="Genomic_DNA"/>
</dbReference>
<dbReference type="RefSeq" id="WP_245348215.1">
    <property type="nucleotide sequence ID" value="NZ_BAAAMI010000012.1"/>
</dbReference>
<keyword evidence="3" id="KW-1185">Reference proteome</keyword>
<dbReference type="Proteomes" id="UP000766570">
    <property type="component" value="Unassembled WGS sequence"/>
</dbReference>
<feature type="transmembrane region" description="Helical" evidence="1">
    <location>
        <begin position="78"/>
        <end position="101"/>
    </location>
</feature>
<organism evidence="2 3">
    <name type="scientific">Paeniglutamicibacter psychrophenolicus</name>
    <dbReference type="NCBI Taxonomy" id="257454"/>
    <lineage>
        <taxon>Bacteria</taxon>
        <taxon>Bacillati</taxon>
        <taxon>Actinomycetota</taxon>
        <taxon>Actinomycetes</taxon>
        <taxon>Micrococcales</taxon>
        <taxon>Micrococcaceae</taxon>
        <taxon>Paeniglutamicibacter</taxon>
    </lineage>
</organism>
<proteinExistence type="predicted"/>
<evidence type="ECO:0000256" key="1">
    <source>
        <dbReference type="SAM" id="Phobius"/>
    </source>
</evidence>
<reference evidence="2 3" key="1">
    <citation type="submission" date="2021-03" db="EMBL/GenBank/DDBJ databases">
        <title>Sequencing the genomes of 1000 actinobacteria strains.</title>
        <authorList>
            <person name="Klenk H.-P."/>
        </authorList>
    </citation>
    <scope>NUCLEOTIDE SEQUENCE [LARGE SCALE GENOMIC DNA]</scope>
    <source>
        <strain evidence="2 3">DSM 15454</strain>
    </source>
</reference>
<evidence type="ECO:0000313" key="2">
    <source>
        <dbReference type="EMBL" id="MBP2376282.1"/>
    </source>
</evidence>
<accession>A0ABS4WJA3</accession>
<gene>
    <name evidence="2" type="ORF">JOF46_004194</name>
</gene>
<keyword evidence="1" id="KW-1133">Transmembrane helix</keyword>
<feature type="transmembrane region" description="Helical" evidence="1">
    <location>
        <begin position="14"/>
        <end position="35"/>
    </location>
</feature>
<comment type="caution">
    <text evidence="2">The sequence shown here is derived from an EMBL/GenBank/DDBJ whole genome shotgun (WGS) entry which is preliminary data.</text>
</comment>
<keyword evidence="1" id="KW-0812">Transmembrane</keyword>
<name>A0ABS4WJA3_9MICC</name>
<protein>
    <submittedName>
        <fullName evidence="2">Uncharacterized protein</fullName>
    </submittedName>
</protein>
<keyword evidence="1" id="KW-0472">Membrane</keyword>
<sequence length="114" mass="12488">MGVTLTLLRAYREFVIPGAIALALIIVFITVATIMRRQYHPEALEPPVSLSYLLWMVLLVFLVGPVQVMLLPANPQEIIIKALALSAGISICIYGADRALFASFARPRKPKPAS</sequence>